<dbReference type="AlphaFoldDB" id="A0A2T3NFI2"/>
<dbReference type="RefSeq" id="WP_107298152.1">
    <property type="nucleotide sequence ID" value="NZ_PYMB01000003.1"/>
</dbReference>
<comment type="caution">
    <text evidence="1">The sequence shown here is derived from an EMBL/GenBank/DDBJ whole genome shotgun (WGS) entry which is preliminary data.</text>
</comment>
<protein>
    <submittedName>
        <fullName evidence="1">Uncharacterized protein</fullName>
    </submittedName>
</protein>
<evidence type="ECO:0000313" key="2">
    <source>
        <dbReference type="Proteomes" id="UP000241346"/>
    </source>
</evidence>
<dbReference type="Proteomes" id="UP000241346">
    <property type="component" value="Unassembled WGS sequence"/>
</dbReference>
<reference evidence="1 2" key="1">
    <citation type="submission" date="2018-03" db="EMBL/GenBank/DDBJ databases">
        <title>Whole genome sequencing of Histamine producing bacteria.</title>
        <authorList>
            <person name="Butler K."/>
        </authorList>
    </citation>
    <scope>NUCLEOTIDE SEQUENCE [LARGE SCALE GENOMIC DNA]</scope>
    <source>
        <strain evidence="1 2">DSM 19138</strain>
    </source>
</reference>
<dbReference type="EMBL" id="PYMB01000003">
    <property type="protein sequence ID" value="PSW13329.1"/>
    <property type="molecule type" value="Genomic_DNA"/>
</dbReference>
<sequence length="70" mass="8057">MTAQQLYYEINDDGSGFAFIDGEPEYFRSLSELHQIGQEFYPAGYELHQVTADNWQSLYDSGVFDNGCNY</sequence>
<accession>A0A2T3NFI2</accession>
<evidence type="ECO:0000313" key="1">
    <source>
        <dbReference type="EMBL" id="PSW13329.1"/>
    </source>
</evidence>
<organism evidence="1 2">
    <name type="scientific">Photobacterium rosenbergii</name>
    <dbReference type="NCBI Taxonomy" id="294936"/>
    <lineage>
        <taxon>Bacteria</taxon>
        <taxon>Pseudomonadati</taxon>
        <taxon>Pseudomonadota</taxon>
        <taxon>Gammaproteobacteria</taxon>
        <taxon>Vibrionales</taxon>
        <taxon>Vibrionaceae</taxon>
        <taxon>Photobacterium</taxon>
    </lineage>
</organism>
<proteinExistence type="predicted"/>
<dbReference type="OrthoDB" id="5588447at2"/>
<gene>
    <name evidence="1" type="ORF">C9J01_10805</name>
</gene>
<name>A0A2T3NFI2_9GAMM</name>